<dbReference type="Gene3D" id="2.60.120.260">
    <property type="entry name" value="Galactose-binding domain-like"/>
    <property type="match status" value="1"/>
</dbReference>
<reference evidence="1 2" key="1">
    <citation type="journal article" date="2014" name="PLoS Genet.">
        <title>Analysis of the Phlebiopsis gigantea genome, transcriptome and secretome provides insight into its pioneer colonization strategies of wood.</title>
        <authorList>
            <person name="Hori C."/>
            <person name="Ishida T."/>
            <person name="Igarashi K."/>
            <person name="Samejima M."/>
            <person name="Suzuki H."/>
            <person name="Master E."/>
            <person name="Ferreira P."/>
            <person name="Ruiz-Duenas F.J."/>
            <person name="Held B."/>
            <person name="Canessa P."/>
            <person name="Larrondo L.F."/>
            <person name="Schmoll M."/>
            <person name="Druzhinina I.S."/>
            <person name="Kubicek C.P."/>
            <person name="Gaskell J.A."/>
            <person name="Kersten P."/>
            <person name="St John F."/>
            <person name="Glasner J."/>
            <person name="Sabat G."/>
            <person name="Splinter BonDurant S."/>
            <person name="Syed K."/>
            <person name="Yadav J."/>
            <person name="Mgbeahuruike A.C."/>
            <person name="Kovalchuk A."/>
            <person name="Asiegbu F.O."/>
            <person name="Lackner G."/>
            <person name="Hoffmeister D."/>
            <person name="Rencoret J."/>
            <person name="Gutierrez A."/>
            <person name="Sun H."/>
            <person name="Lindquist E."/>
            <person name="Barry K."/>
            <person name="Riley R."/>
            <person name="Grigoriev I.V."/>
            <person name="Henrissat B."/>
            <person name="Kues U."/>
            <person name="Berka R.M."/>
            <person name="Martinez A.T."/>
            <person name="Covert S.F."/>
            <person name="Blanchette R.A."/>
            <person name="Cullen D."/>
        </authorList>
    </citation>
    <scope>NUCLEOTIDE SEQUENCE [LARGE SCALE GENOMIC DNA]</scope>
    <source>
        <strain evidence="1 2">11061_1 CR5-6</strain>
    </source>
</reference>
<accession>A0A0C3PUX0</accession>
<proteinExistence type="predicted"/>
<evidence type="ECO:0000313" key="1">
    <source>
        <dbReference type="EMBL" id="KIP11543.1"/>
    </source>
</evidence>
<gene>
    <name evidence="1" type="ORF">PHLGIDRAFT_114397</name>
</gene>
<organism evidence="1 2">
    <name type="scientific">Phlebiopsis gigantea (strain 11061_1 CR5-6)</name>
    <name type="common">White-rot fungus</name>
    <name type="synonym">Peniophora gigantea</name>
    <dbReference type="NCBI Taxonomy" id="745531"/>
    <lineage>
        <taxon>Eukaryota</taxon>
        <taxon>Fungi</taxon>
        <taxon>Dikarya</taxon>
        <taxon>Basidiomycota</taxon>
        <taxon>Agaricomycotina</taxon>
        <taxon>Agaricomycetes</taxon>
        <taxon>Polyporales</taxon>
        <taxon>Phanerochaetaceae</taxon>
        <taxon>Phlebiopsis</taxon>
    </lineage>
</organism>
<dbReference type="AlphaFoldDB" id="A0A0C3PUX0"/>
<evidence type="ECO:0000313" key="2">
    <source>
        <dbReference type="Proteomes" id="UP000053257"/>
    </source>
</evidence>
<name>A0A0C3PUX0_PHLG1</name>
<keyword evidence="2" id="KW-1185">Reference proteome</keyword>
<dbReference type="EMBL" id="KN840445">
    <property type="protein sequence ID" value="KIP11543.1"/>
    <property type="molecule type" value="Genomic_DNA"/>
</dbReference>
<dbReference type="Proteomes" id="UP000053257">
    <property type="component" value="Unassembled WGS sequence"/>
</dbReference>
<dbReference type="STRING" id="745531.A0A0C3PUX0"/>
<dbReference type="OrthoDB" id="3270641at2759"/>
<dbReference type="HOGENOM" id="CLU_081164_3_0_1"/>
<protein>
    <submittedName>
        <fullName evidence="1">Uncharacterized protein</fullName>
    </submittedName>
</protein>
<sequence length="171" mass="18956">MPTYIFDDVFGDQRPGSKSPPVLYQPSTKEANQWDAVGGTCSQCTLDVNRALPLPLDPSMAKNGTWHTVTVDPGEPVTNLTVTFTGTALTAYCMLPPLFQHDITSYTNMTFELDGAIVGHYHKEATSNWTYNFPVFSKGELENREHTFVISPQGQDGASASYLVFDYITYE</sequence>